<feature type="chain" id="PRO_5028525657" description="RxLR effector protein" evidence="5">
    <location>
        <begin position="20"/>
        <end position="103"/>
    </location>
</feature>
<sequence length="103" mass="11488">MRLANLLLVAALINASCGALSTNHGDDQMTTSAFVSPDQARPFRINHNTAMGDSRYLRVETIDEDEERGLSFLNTLTKELMDDILKTKEAQRNFFCVFGGLAY</sequence>
<evidence type="ECO:0000256" key="1">
    <source>
        <dbReference type="ARBA" id="ARBA00004613"/>
    </source>
</evidence>
<comment type="subcellular location">
    <subcellularLocation>
        <location evidence="1 5">Secreted</location>
    </subcellularLocation>
</comment>
<dbReference type="InterPro" id="IPR031825">
    <property type="entry name" value="RXLR"/>
</dbReference>
<comment type="domain">
    <text evidence="5">The RxLR-dEER motif acts to carry the protein into the host cell cytoplasm through binding to cell surface phosphatidylinositol-3-phosphate.</text>
</comment>
<evidence type="ECO:0000256" key="2">
    <source>
        <dbReference type="ARBA" id="ARBA00010400"/>
    </source>
</evidence>
<dbReference type="EMBL" id="ANIX01000295">
    <property type="protein sequence ID" value="ETP25696.1"/>
    <property type="molecule type" value="Genomic_DNA"/>
</dbReference>
<comment type="caution">
    <text evidence="6">The sequence shown here is derived from an EMBL/GenBank/DDBJ whole genome shotgun (WGS) entry which is preliminary data.</text>
</comment>
<evidence type="ECO:0000313" key="6">
    <source>
        <dbReference type="EMBL" id="ETP25696.1"/>
    </source>
</evidence>
<dbReference type="AlphaFoldDB" id="W2XSR0"/>
<organism evidence="6 7">
    <name type="scientific">Phytophthora nicotianae CJ01A1</name>
    <dbReference type="NCBI Taxonomy" id="1317063"/>
    <lineage>
        <taxon>Eukaryota</taxon>
        <taxon>Sar</taxon>
        <taxon>Stramenopiles</taxon>
        <taxon>Oomycota</taxon>
        <taxon>Peronosporomycetes</taxon>
        <taxon>Peronosporales</taxon>
        <taxon>Peronosporaceae</taxon>
        <taxon>Phytophthora</taxon>
    </lineage>
</organism>
<protein>
    <recommendedName>
        <fullName evidence="5">RxLR effector protein</fullName>
    </recommendedName>
</protein>
<name>W2XSR0_PHYNI</name>
<keyword evidence="3 5" id="KW-0964">Secreted</keyword>
<comment type="similarity">
    <text evidence="2 5">Belongs to the RxLR effector family.</text>
</comment>
<accession>W2XSR0</accession>
<reference evidence="6 7" key="1">
    <citation type="submission" date="2013-11" db="EMBL/GenBank/DDBJ databases">
        <title>The Genome Sequence of Phytophthora parasitica CJ01A1.</title>
        <authorList>
            <consortium name="The Broad Institute Genomics Platform"/>
            <person name="Russ C."/>
            <person name="Tyler B."/>
            <person name="Panabieres F."/>
            <person name="Shan W."/>
            <person name="Tripathy S."/>
            <person name="Grunwald N."/>
            <person name="Machado M."/>
            <person name="Johnson C.S."/>
            <person name="Walker B."/>
            <person name="Young S.K."/>
            <person name="Zeng Q."/>
            <person name="Gargeya S."/>
            <person name="Fitzgerald M."/>
            <person name="Haas B."/>
            <person name="Abouelleil A."/>
            <person name="Allen A.W."/>
            <person name="Alvarado L."/>
            <person name="Arachchi H.M."/>
            <person name="Berlin A.M."/>
            <person name="Chapman S.B."/>
            <person name="Gainer-Dewar J."/>
            <person name="Goldberg J."/>
            <person name="Griggs A."/>
            <person name="Gujja S."/>
            <person name="Hansen M."/>
            <person name="Howarth C."/>
            <person name="Imamovic A."/>
            <person name="Ireland A."/>
            <person name="Larimer J."/>
            <person name="McCowan C."/>
            <person name="Murphy C."/>
            <person name="Pearson M."/>
            <person name="Poon T.W."/>
            <person name="Priest M."/>
            <person name="Roberts A."/>
            <person name="Saif S."/>
            <person name="Shea T."/>
            <person name="Sisk P."/>
            <person name="Sykes S."/>
            <person name="Wortman J."/>
            <person name="Nusbaum C."/>
            <person name="Birren B."/>
        </authorList>
    </citation>
    <scope>NUCLEOTIDE SEQUENCE [LARGE SCALE GENOMIC DNA]</scope>
    <source>
        <strain evidence="6 7">CJ01A1</strain>
    </source>
</reference>
<gene>
    <name evidence="6" type="ORF">F441_01448</name>
</gene>
<feature type="signal peptide" evidence="5">
    <location>
        <begin position="1"/>
        <end position="19"/>
    </location>
</feature>
<dbReference type="Proteomes" id="UP000018958">
    <property type="component" value="Unassembled WGS sequence"/>
</dbReference>
<evidence type="ECO:0000256" key="3">
    <source>
        <dbReference type="ARBA" id="ARBA00022525"/>
    </source>
</evidence>
<dbReference type="OrthoDB" id="92060at2759"/>
<dbReference type="Pfam" id="PF16810">
    <property type="entry name" value="RXLR"/>
    <property type="match status" value="1"/>
</dbReference>
<evidence type="ECO:0000313" key="7">
    <source>
        <dbReference type="Proteomes" id="UP000018958"/>
    </source>
</evidence>
<evidence type="ECO:0000256" key="5">
    <source>
        <dbReference type="RuleBase" id="RU367124"/>
    </source>
</evidence>
<keyword evidence="4 5" id="KW-0732">Signal</keyword>
<comment type="function">
    <text evidence="5">Effector that suppresses plant defense responses during pathogen infection.</text>
</comment>
<proteinExistence type="inferred from homology"/>
<dbReference type="GO" id="GO:0005576">
    <property type="term" value="C:extracellular region"/>
    <property type="evidence" value="ECO:0007669"/>
    <property type="project" value="UniProtKB-SubCell"/>
</dbReference>
<evidence type="ECO:0000256" key="4">
    <source>
        <dbReference type="ARBA" id="ARBA00022729"/>
    </source>
</evidence>